<dbReference type="GO" id="GO:0006811">
    <property type="term" value="P:monoatomic ion transport"/>
    <property type="evidence" value="ECO:0007669"/>
    <property type="project" value="UniProtKB-KW"/>
</dbReference>
<reference evidence="12 13" key="1">
    <citation type="submission" date="2015-07" db="EMBL/GenBank/DDBJ databases">
        <title>The genome of Eufriesea mexicana.</title>
        <authorList>
            <person name="Pan H."/>
            <person name="Kapheim K."/>
        </authorList>
    </citation>
    <scope>NUCLEOTIDE SEQUENCE [LARGE SCALE GENOMIC DNA]</scope>
    <source>
        <strain evidence="12">0111107269</strain>
        <tissue evidence="12">Whole body</tissue>
    </source>
</reference>
<feature type="domain" description="Major facilitator superfamily (MFS) profile" evidence="10">
    <location>
        <begin position="202"/>
        <end position="803"/>
    </location>
</feature>
<dbReference type="PANTHER" id="PTHR11388:SF100">
    <property type="entry name" value="SOLUTE CARRIER ORGANIC ANION TRANSPORTER FAMILY MEMBER 4A1"/>
    <property type="match status" value="1"/>
</dbReference>
<feature type="transmembrane region" description="Helical" evidence="8">
    <location>
        <begin position="529"/>
        <end position="553"/>
    </location>
</feature>
<keyword evidence="3" id="KW-1003">Cell membrane</keyword>
<comment type="caution">
    <text evidence="8">Lacks conserved residue(s) required for the propagation of feature annotation.</text>
</comment>
<dbReference type="Pfam" id="PF07648">
    <property type="entry name" value="Kazal_2"/>
    <property type="match status" value="1"/>
</dbReference>
<feature type="transmembrane region" description="Helical" evidence="8">
    <location>
        <begin position="271"/>
        <end position="291"/>
    </location>
</feature>
<feature type="region of interest" description="Disordered" evidence="9">
    <location>
        <begin position="43"/>
        <end position="101"/>
    </location>
</feature>
<dbReference type="PANTHER" id="PTHR11388">
    <property type="entry name" value="ORGANIC ANION TRANSPORTER"/>
    <property type="match status" value="1"/>
</dbReference>
<dbReference type="InterPro" id="IPR004156">
    <property type="entry name" value="OATP"/>
</dbReference>
<keyword evidence="8" id="KW-0406">Ion transport</keyword>
<feature type="transmembrane region" description="Helical" evidence="8">
    <location>
        <begin position="333"/>
        <end position="359"/>
    </location>
</feature>
<dbReference type="Gene3D" id="3.30.60.30">
    <property type="match status" value="1"/>
</dbReference>
<dbReference type="CDD" id="cd17403">
    <property type="entry name" value="MFS_SLCO4_OATP4"/>
    <property type="match status" value="1"/>
</dbReference>
<feature type="compositionally biased region" description="Polar residues" evidence="9">
    <location>
        <begin position="80"/>
        <end position="89"/>
    </location>
</feature>
<feature type="transmembrane region" description="Helical" evidence="8">
    <location>
        <begin position="690"/>
        <end position="713"/>
    </location>
</feature>
<dbReference type="GO" id="GO:0015347">
    <property type="term" value="F:sodium-independent organic anion transmembrane transporter activity"/>
    <property type="evidence" value="ECO:0007669"/>
    <property type="project" value="TreeGrafter"/>
</dbReference>
<dbReference type="SUPFAM" id="SSF103473">
    <property type="entry name" value="MFS general substrate transporter"/>
    <property type="match status" value="2"/>
</dbReference>
<evidence type="ECO:0000256" key="5">
    <source>
        <dbReference type="ARBA" id="ARBA00022989"/>
    </source>
</evidence>
<evidence type="ECO:0000256" key="7">
    <source>
        <dbReference type="ARBA" id="ARBA00023157"/>
    </source>
</evidence>
<dbReference type="Proteomes" id="UP000250275">
    <property type="component" value="Unassembled WGS sequence"/>
</dbReference>
<feature type="region of interest" description="Disordered" evidence="9">
    <location>
        <begin position="153"/>
        <end position="175"/>
    </location>
</feature>
<feature type="transmembrane region" description="Helical" evidence="8">
    <location>
        <begin position="421"/>
        <end position="447"/>
    </location>
</feature>
<keyword evidence="6 8" id="KW-0472">Membrane</keyword>
<proteinExistence type="inferred from homology"/>
<sequence>MSLIRCGEAKRLVFRSQSEATASRGGFTVCRASTTRAAWWGDRLRGEQGTGERRSTSEREPTRMVGKKRQEPRILGRPSLTWTPSTGDRMQSGDPGSARSVRLKGEGLTTMLVTEPDGIFRDVAPVRSVSGETGNGRVPRSGVPDMHETLSSFSEQFRDGPTKPEIKPETAKESESTEEPKCGWFWFRPMYLQRFRTAKWALFWLCWTGAIQGMVVNGFVNVVITTIERRFGLRSSQTGLIAGGYDIASFLILVPVSYLGGRSKASKPRYIGIGVLVLGLGSLLFASPHYIAGPYRGGQQSENICQRVTNTSSRSLSCNGSAGQVDQEPYSGLYLTIFLMAQLLHGAGSAPFYTLGVTFIDENVSKKMSSVYVGIFYTMAIIGPALGYVVGGELLKLYTDFITVDPSEIGLTPNSNVWVGAWWIGFLAAAVICFAIAIPILAFPAALPGSEELAKERVSEAHQKPKQSSSSERGEAFSKIRELPRALTDLLGNPGFFMLNLAGASEGLLIAGFAAFLPKLIENQFNVSASSAALLMGLVTVPAGGGGTFLGGYLIKRFNLPCSGILKFCLLATASCIAFTLCFVLNCPNLNFAGVTVPYSDQAKKSFSLDSTCNNGCGCSRSEFSPICGVDGITYYSPCHAGCYQETRINNVEVYSDCPCIRAPSMNLTAGDGVISYEAINTTCNTSCSYLWPFIVLAFCNMFLTFLCTMPALSATLRVVRDDQRSFALGIQWIKVRILGTIPAPMVFGALIDDTCILWNETCDGGGSCLVYDNLYMSRYMLALAFIGKAASLLFFFLAWWTYIPPGSRRVTQNSREEPTTTLMLNDTQHETPITPATINPIIDP</sequence>
<evidence type="ECO:0000256" key="9">
    <source>
        <dbReference type="SAM" id="MobiDB-lite"/>
    </source>
</evidence>
<evidence type="ECO:0000256" key="2">
    <source>
        <dbReference type="ARBA" id="ARBA00009657"/>
    </source>
</evidence>
<feature type="transmembrane region" description="Helical" evidence="8">
    <location>
        <begin position="371"/>
        <end position="391"/>
    </location>
</feature>
<protein>
    <recommendedName>
        <fullName evidence="8">Solute carrier organic anion transporter family member</fullName>
    </recommendedName>
</protein>
<feature type="transmembrane region" description="Helical" evidence="8">
    <location>
        <begin position="240"/>
        <end position="259"/>
    </location>
</feature>
<dbReference type="InterPro" id="IPR036058">
    <property type="entry name" value="Kazal_dom_sf"/>
</dbReference>
<feature type="transmembrane region" description="Helical" evidence="8">
    <location>
        <begin position="565"/>
        <end position="586"/>
    </location>
</feature>
<evidence type="ECO:0000259" key="10">
    <source>
        <dbReference type="PROSITE" id="PS50850"/>
    </source>
</evidence>
<evidence type="ECO:0000256" key="8">
    <source>
        <dbReference type="RuleBase" id="RU362056"/>
    </source>
</evidence>
<dbReference type="Gene3D" id="1.20.1250.20">
    <property type="entry name" value="MFS general substrate transporter like domains"/>
    <property type="match status" value="1"/>
</dbReference>
<keyword evidence="4 8" id="KW-0812">Transmembrane</keyword>
<dbReference type="OrthoDB" id="5062115at2759"/>
<feature type="transmembrane region" description="Helical" evidence="8">
    <location>
        <begin position="495"/>
        <end position="517"/>
    </location>
</feature>
<evidence type="ECO:0000256" key="6">
    <source>
        <dbReference type="ARBA" id="ARBA00023136"/>
    </source>
</evidence>
<dbReference type="EMBL" id="KQ763551">
    <property type="protein sequence ID" value="OAD55007.1"/>
    <property type="molecule type" value="Genomic_DNA"/>
</dbReference>
<dbReference type="InterPro" id="IPR002350">
    <property type="entry name" value="Kazal_dom"/>
</dbReference>
<dbReference type="PROSITE" id="PS50850">
    <property type="entry name" value="MFS"/>
    <property type="match status" value="1"/>
</dbReference>
<feature type="region of interest" description="Disordered" evidence="9">
    <location>
        <begin position="456"/>
        <end position="475"/>
    </location>
</feature>
<dbReference type="SUPFAM" id="SSF100895">
    <property type="entry name" value="Kazal-type serine protease inhibitors"/>
    <property type="match status" value="1"/>
</dbReference>
<evidence type="ECO:0000313" key="12">
    <source>
        <dbReference type="EMBL" id="OAD55007.1"/>
    </source>
</evidence>
<dbReference type="Pfam" id="PF03137">
    <property type="entry name" value="OATP"/>
    <property type="match status" value="1"/>
</dbReference>
<dbReference type="InterPro" id="IPR036259">
    <property type="entry name" value="MFS_trans_sf"/>
</dbReference>
<keyword evidence="5 8" id="KW-1133">Transmembrane helix</keyword>
<evidence type="ECO:0000259" key="11">
    <source>
        <dbReference type="PROSITE" id="PS51465"/>
    </source>
</evidence>
<comment type="subcellular location">
    <subcellularLocation>
        <location evidence="1 8">Cell membrane</location>
        <topology evidence="1 8">Multi-pass membrane protein</topology>
    </subcellularLocation>
</comment>
<evidence type="ECO:0000256" key="1">
    <source>
        <dbReference type="ARBA" id="ARBA00004651"/>
    </source>
</evidence>
<keyword evidence="7" id="KW-1015">Disulfide bond</keyword>
<feature type="domain" description="Kazal-like" evidence="11">
    <location>
        <begin position="607"/>
        <end position="662"/>
    </location>
</feature>
<dbReference type="NCBIfam" id="TIGR00805">
    <property type="entry name" value="oat"/>
    <property type="match status" value="1"/>
</dbReference>
<gene>
    <name evidence="12" type="ORF">WN48_05756</name>
</gene>
<keyword evidence="8" id="KW-0813">Transport</keyword>
<keyword evidence="13" id="KW-1185">Reference proteome</keyword>
<feature type="compositionally biased region" description="Basic and acidic residues" evidence="9">
    <location>
        <begin position="43"/>
        <end position="74"/>
    </location>
</feature>
<evidence type="ECO:0000256" key="3">
    <source>
        <dbReference type="ARBA" id="ARBA00022475"/>
    </source>
</evidence>
<feature type="transmembrane region" description="Helical" evidence="8">
    <location>
        <begin position="780"/>
        <end position="803"/>
    </location>
</feature>
<evidence type="ECO:0000313" key="13">
    <source>
        <dbReference type="Proteomes" id="UP000250275"/>
    </source>
</evidence>
<dbReference type="InterPro" id="IPR020846">
    <property type="entry name" value="MFS_dom"/>
</dbReference>
<organism evidence="12 13">
    <name type="scientific">Eufriesea mexicana</name>
    <dbReference type="NCBI Taxonomy" id="516756"/>
    <lineage>
        <taxon>Eukaryota</taxon>
        <taxon>Metazoa</taxon>
        <taxon>Ecdysozoa</taxon>
        <taxon>Arthropoda</taxon>
        <taxon>Hexapoda</taxon>
        <taxon>Insecta</taxon>
        <taxon>Pterygota</taxon>
        <taxon>Neoptera</taxon>
        <taxon>Endopterygota</taxon>
        <taxon>Hymenoptera</taxon>
        <taxon>Apocrita</taxon>
        <taxon>Aculeata</taxon>
        <taxon>Apoidea</taxon>
        <taxon>Anthophila</taxon>
        <taxon>Apidae</taxon>
        <taxon>Eufriesea</taxon>
    </lineage>
</organism>
<dbReference type="AlphaFoldDB" id="A0A310SD47"/>
<evidence type="ECO:0000256" key="4">
    <source>
        <dbReference type="ARBA" id="ARBA00022692"/>
    </source>
</evidence>
<dbReference type="GO" id="GO:0043252">
    <property type="term" value="P:sodium-independent organic anion transport"/>
    <property type="evidence" value="ECO:0007669"/>
    <property type="project" value="TreeGrafter"/>
</dbReference>
<accession>A0A310SD47</accession>
<feature type="transmembrane region" description="Helical" evidence="8">
    <location>
        <begin position="200"/>
        <end position="220"/>
    </location>
</feature>
<dbReference type="PROSITE" id="PS51465">
    <property type="entry name" value="KAZAL_2"/>
    <property type="match status" value="1"/>
</dbReference>
<feature type="compositionally biased region" description="Basic and acidic residues" evidence="9">
    <location>
        <begin position="156"/>
        <end position="175"/>
    </location>
</feature>
<dbReference type="GO" id="GO:0016323">
    <property type="term" value="C:basolateral plasma membrane"/>
    <property type="evidence" value="ECO:0007669"/>
    <property type="project" value="TreeGrafter"/>
</dbReference>
<name>A0A310SD47_9HYME</name>
<comment type="similarity">
    <text evidence="2 8">Belongs to the organo anion transporter (TC 2.A.60) family.</text>
</comment>